<dbReference type="Proteomes" id="UP001186974">
    <property type="component" value="Unassembled WGS sequence"/>
</dbReference>
<gene>
    <name evidence="1" type="ORF">LTS18_014961</name>
</gene>
<comment type="caution">
    <text evidence="1">The sequence shown here is derived from an EMBL/GenBank/DDBJ whole genome shotgun (WGS) entry which is preliminary data.</text>
</comment>
<keyword evidence="2" id="KW-1185">Reference proteome</keyword>
<proteinExistence type="predicted"/>
<evidence type="ECO:0000313" key="1">
    <source>
        <dbReference type="EMBL" id="KAK3044949.1"/>
    </source>
</evidence>
<dbReference type="EMBL" id="JAWDJW010011229">
    <property type="protein sequence ID" value="KAK3044949.1"/>
    <property type="molecule type" value="Genomic_DNA"/>
</dbReference>
<feature type="non-terminal residue" evidence="1">
    <location>
        <position position="68"/>
    </location>
</feature>
<evidence type="ECO:0000313" key="2">
    <source>
        <dbReference type="Proteomes" id="UP001186974"/>
    </source>
</evidence>
<reference evidence="1" key="1">
    <citation type="submission" date="2024-09" db="EMBL/GenBank/DDBJ databases">
        <title>Black Yeasts Isolated from many extreme environments.</title>
        <authorList>
            <person name="Coleine C."/>
            <person name="Stajich J.E."/>
            <person name="Selbmann L."/>
        </authorList>
    </citation>
    <scope>NUCLEOTIDE SEQUENCE</scope>
    <source>
        <strain evidence="1">CCFEE 5737</strain>
    </source>
</reference>
<protein>
    <submittedName>
        <fullName evidence="1">Uncharacterized protein</fullName>
    </submittedName>
</protein>
<sequence length="68" mass="7114">MGFAMRDDGRELHHPPIVPEFGAGSKDVKFPLTSPSLKPTEPAQGPSGTVGKKKKGNAPVFGPSDVSQ</sequence>
<organism evidence="1 2">
    <name type="scientific">Coniosporium uncinatum</name>
    <dbReference type="NCBI Taxonomy" id="93489"/>
    <lineage>
        <taxon>Eukaryota</taxon>
        <taxon>Fungi</taxon>
        <taxon>Dikarya</taxon>
        <taxon>Ascomycota</taxon>
        <taxon>Pezizomycotina</taxon>
        <taxon>Dothideomycetes</taxon>
        <taxon>Dothideomycetes incertae sedis</taxon>
        <taxon>Coniosporium</taxon>
    </lineage>
</organism>
<name>A0ACC3CUI1_9PEZI</name>
<accession>A0ACC3CUI1</accession>